<proteinExistence type="inferred from homology"/>
<dbReference type="CDD" id="cd10030">
    <property type="entry name" value="UDG-F4_TTUDGA_SPO1dp_like"/>
    <property type="match status" value="1"/>
</dbReference>
<reference evidence="14 15" key="1">
    <citation type="submission" date="2020-02" db="EMBL/GenBank/DDBJ databases">
        <title>Balneolaceae bacterium YR4-1, complete genome.</title>
        <authorList>
            <person name="Li Y."/>
            <person name="Wu S."/>
        </authorList>
    </citation>
    <scope>NUCLEOTIDE SEQUENCE [LARGE SCALE GENOMIC DNA]</scope>
    <source>
        <strain evidence="14 15">YR4-1</strain>
    </source>
</reference>
<accession>A0A6M1SLJ2</accession>
<evidence type="ECO:0000256" key="3">
    <source>
        <dbReference type="ARBA" id="ARBA00012030"/>
    </source>
</evidence>
<keyword evidence="7" id="KW-0227">DNA damage</keyword>
<dbReference type="PANTHER" id="PTHR33693">
    <property type="entry name" value="TYPE-5 URACIL-DNA GLYCOSYLASE"/>
    <property type="match status" value="1"/>
</dbReference>
<evidence type="ECO:0000313" key="15">
    <source>
        <dbReference type="Proteomes" id="UP000473278"/>
    </source>
</evidence>
<name>A0A6M1SLJ2_9BACT</name>
<keyword evidence="15" id="KW-1185">Reference proteome</keyword>
<evidence type="ECO:0000256" key="11">
    <source>
        <dbReference type="ARBA" id="ARBA00023204"/>
    </source>
</evidence>
<dbReference type="SMART" id="SM00987">
    <property type="entry name" value="UreE_C"/>
    <property type="match status" value="1"/>
</dbReference>
<keyword evidence="5" id="KW-0004">4Fe-4S</keyword>
<dbReference type="SUPFAM" id="SSF52141">
    <property type="entry name" value="Uracil-DNA glycosylase-like"/>
    <property type="match status" value="1"/>
</dbReference>
<protein>
    <recommendedName>
        <fullName evidence="4">Type-4 uracil-DNA glycosylase</fullName>
        <ecNumber evidence="3">3.2.2.27</ecNumber>
    </recommendedName>
</protein>
<evidence type="ECO:0000256" key="12">
    <source>
        <dbReference type="SAM" id="MobiDB-lite"/>
    </source>
</evidence>
<dbReference type="Pfam" id="PF03167">
    <property type="entry name" value="UDG"/>
    <property type="match status" value="1"/>
</dbReference>
<gene>
    <name evidence="14" type="ORF">G3570_06130</name>
</gene>
<evidence type="ECO:0000256" key="6">
    <source>
        <dbReference type="ARBA" id="ARBA00022723"/>
    </source>
</evidence>
<dbReference type="InterPro" id="IPR005122">
    <property type="entry name" value="Uracil-DNA_glycosylase-like"/>
</dbReference>
<dbReference type="GO" id="GO:0006281">
    <property type="term" value="P:DNA repair"/>
    <property type="evidence" value="ECO:0007669"/>
    <property type="project" value="UniProtKB-KW"/>
</dbReference>
<keyword evidence="6" id="KW-0479">Metal-binding</keyword>
<dbReference type="InterPro" id="IPR005273">
    <property type="entry name" value="Ura-DNA_glyco_family4"/>
</dbReference>
<keyword evidence="9" id="KW-0408">Iron</keyword>
<evidence type="ECO:0000256" key="5">
    <source>
        <dbReference type="ARBA" id="ARBA00022485"/>
    </source>
</evidence>
<comment type="caution">
    <text evidence="14">The sequence shown here is derived from an EMBL/GenBank/DDBJ whole genome shotgun (WGS) entry which is preliminary data.</text>
</comment>
<evidence type="ECO:0000313" key="14">
    <source>
        <dbReference type="EMBL" id="NGP76201.1"/>
    </source>
</evidence>
<evidence type="ECO:0000256" key="10">
    <source>
        <dbReference type="ARBA" id="ARBA00023014"/>
    </source>
</evidence>
<dbReference type="Gene3D" id="3.40.470.10">
    <property type="entry name" value="Uracil-DNA glycosylase-like domain"/>
    <property type="match status" value="1"/>
</dbReference>
<dbReference type="Proteomes" id="UP000473278">
    <property type="component" value="Unassembled WGS sequence"/>
</dbReference>
<keyword evidence="8" id="KW-0378">Hydrolase</keyword>
<dbReference type="InterPro" id="IPR036895">
    <property type="entry name" value="Uracil-DNA_glycosylase-like_sf"/>
</dbReference>
<evidence type="ECO:0000256" key="8">
    <source>
        <dbReference type="ARBA" id="ARBA00022801"/>
    </source>
</evidence>
<dbReference type="AlphaFoldDB" id="A0A6M1SLJ2"/>
<keyword evidence="11" id="KW-0234">DNA repair</keyword>
<evidence type="ECO:0000256" key="7">
    <source>
        <dbReference type="ARBA" id="ARBA00022763"/>
    </source>
</evidence>
<evidence type="ECO:0000256" key="2">
    <source>
        <dbReference type="ARBA" id="ARBA00006521"/>
    </source>
</evidence>
<evidence type="ECO:0000256" key="9">
    <source>
        <dbReference type="ARBA" id="ARBA00023004"/>
    </source>
</evidence>
<dbReference type="EMBL" id="JAALLT010000002">
    <property type="protein sequence ID" value="NGP76201.1"/>
    <property type="molecule type" value="Genomic_DNA"/>
</dbReference>
<dbReference type="RefSeq" id="WP_165140331.1">
    <property type="nucleotide sequence ID" value="NZ_JAALLT010000002.1"/>
</dbReference>
<dbReference type="GO" id="GO:0046872">
    <property type="term" value="F:metal ion binding"/>
    <property type="evidence" value="ECO:0007669"/>
    <property type="project" value="UniProtKB-KW"/>
</dbReference>
<keyword evidence="10" id="KW-0411">Iron-sulfur</keyword>
<dbReference type="InterPro" id="IPR051536">
    <property type="entry name" value="UDG_Type-4/5"/>
</dbReference>
<feature type="compositionally biased region" description="Basic and acidic residues" evidence="12">
    <location>
        <begin position="63"/>
        <end position="86"/>
    </location>
</feature>
<feature type="region of interest" description="Disordered" evidence="12">
    <location>
        <begin position="30"/>
        <end position="86"/>
    </location>
</feature>
<dbReference type="NCBIfam" id="TIGR00758">
    <property type="entry name" value="UDG_fam4"/>
    <property type="match status" value="1"/>
</dbReference>
<feature type="compositionally biased region" description="Basic and acidic residues" evidence="12">
    <location>
        <begin position="32"/>
        <end position="50"/>
    </location>
</feature>
<comment type="catalytic activity">
    <reaction evidence="1">
        <text>Hydrolyzes single-stranded DNA or mismatched double-stranded DNA and polynucleotides, releasing free uracil.</text>
        <dbReference type="EC" id="3.2.2.27"/>
    </reaction>
</comment>
<dbReference type="GO" id="GO:0004844">
    <property type="term" value="F:uracil DNA N-glycosylase activity"/>
    <property type="evidence" value="ECO:0007669"/>
    <property type="project" value="UniProtKB-EC"/>
</dbReference>
<evidence type="ECO:0000256" key="1">
    <source>
        <dbReference type="ARBA" id="ARBA00001400"/>
    </source>
</evidence>
<dbReference type="GO" id="GO:0051539">
    <property type="term" value="F:4 iron, 4 sulfur cluster binding"/>
    <property type="evidence" value="ECO:0007669"/>
    <property type="project" value="UniProtKB-KW"/>
</dbReference>
<dbReference type="PANTHER" id="PTHR33693:SF1">
    <property type="entry name" value="TYPE-4 URACIL-DNA GLYCOSYLASE"/>
    <property type="match status" value="1"/>
</dbReference>
<feature type="domain" description="Uracil-DNA glycosylase-like" evidence="13">
    <location>
        <begin position="130"/>
        <end position="277"/>
    </location>
</feature>
<organism evidence="14 15">
    <name type="scientific">Halalkalibaculum roseum</name>
    <dbReference type="NCBI Taxonomy" id="2709311"/>
    <lineage>
        <taxon>Bacteria</taxon>
        <taxon>Pseudomonadati</taxon>
        <taxon>Balneolota</taxon>
        <taxon>Balneolia</taxon>
        <taxon>Balneolales</taxon>
        <taxon>Balneolaceae</taxon>
        <taxon>Halalkalibaculum</taxon>
    </lineage>
</organism>
<sequence>MSDKTPEELIDEIVHFLKNEREIYGDFSVSDTIHKDNSKDQIETVKHDLQQESQKSSVQDPALQKEDDSKTSKTSRPMKDFESQEGLFNKDESRKVYYQLDKCNTLTELEELCKEADVLRTDLEDTNLVFGVGNPDADLMLIGEAPGAEEDKQGEPFVGAAGQLLDKIMEAINFKREDVYIANILKHRPPNNRNPLPEERKRSLPFLLRQIDLVEPKLILCLGKVSAQTLLNNDDSLRSMRGKFHSFRGKYELMATYHPAALLRNQKWKRPTWEDVQLLRDRYDDLGCKP</sequence>
<evidence type="ECO:0000259" key="13">
    <source>
        <dbReference type="SMART" id="SM00986"/>
    </source>
</evidence>
<evidence type="ECO:0000256" key="4">
    <source>
        <dbReference type="ARBA" id="ARBA00019403"/>
    </source>
</evidence>
<dbReference type="EC" id="3.2.2.27" evidence="3"/>
<dbReference type="SMART" id="SM00986">
    <property type="entry name" value="UDG"/>
    <property type="match status" value="1"/>
</dbReference>
<comment type="similarity">
    <text evidence="2">Belongs to the uracil-DNA glycosylase (UDG) superfamily. Type 4 (UDGa) family.</text>
</comment>